<evidence type="ECO:0000313" key="4">
    <source>
        <dbReference type="Proteomes" id="UP001617669"/>
    </source>
</evidence>
<sequence length="141" mass="15428">MKSGQRGFTLIELMIVVAIIAILASIAVPAYSRYVARAKVAEAISQLSDIRNRMERNYQDKRRYSCEDVVMPSSPAIQYFTYACSTPNGNQTFLITATGVAGQGMSGYEFTVNQDNARRTTAFPDTSVPANCWVTKHGGGC</sequence>
<proteinExistence type="predicted"/>
<dbReference type="InterPro" id="IPR000983">
    <property type="entry name" value="Bac_GSPG_pilin"/>
</dbReference>
<dbReference type="InterPro" id="IPR031982">
    <property type="entry name" value="PilE-like"/>
</dbReference>
<comment type="caution">
    <text evidence="3">The sequence shown here is derived from an EMBL/GenBank/DDBJ whole genome shotgun (WGS) entry which is preliminary data.</text>
</comment>
<dbReference type="PRINTS" id="PR00813">
    <property type="entry name" value="BCTERIALGSPG"/>
</dbReference>
<accession>A0ABW8GN41</accession>
<keyword evidence="2" id="KW-1133">Transmembrane helix</keyword>
<evidence type="ECO:0000256" key="2">
    <source>
        <dbReference type="SAM" id="Phobius"/>
    </source>
</evidence>
<dbReference type="Gene3D" id="3.30.700.10">
    <property type="entry name" value="Glycoprotein, Type 4 Pilin"/>
    <property type="match status" value="1"/>
</dbReference>
<dbReference type="InterPro" id="IPR012902">
    <property type="entry name" value="N_methyl_site"/>
</dbReference>
<gene>
    <name evidence="3" type="ORF">ACIKP9_11085</name>
</gene>
<dbReference type="Pfam" id="PF07963">
    <property type="entry name" value="N_methyl"/>
    <property type="match status" value="1"/>
</dbReference>
<reference evidence="3 4" key="1">
    <citation type="submission" date="2024-11" db="EMBL/GenBank/DDBJ databases">
        <authorList>
            <person name="Kaparullina E.N."/>
            <person name="Delegan Y.A."/>
            <person name="Doronina N.V."/>
        </authorList>
    </citation>
    <scope>NUCLEOTIDE SEQUENCE [LARGE SCALE GENOMIC DNA]</scope>
    <source>
        <strain evidence="3 4">7sh_L</strain>
    </source>
</reference>
<organism evidence="3 4">
    <name type="scientific">Methylobacillus methanolivorans</name>
    <dbReference type="NCBI Taxonomy" id="1848927"/>
    <lineage>
        <taxon>Bacteria</taxon>
        <taxon>Pseudomonadati</taxon>
        <taxon>Pseudomonadota</taxon>
        <taxon>Betaproteobacteria</taxon>
        <taxon>Nitrosomonadales</taxon>
        <taxon>Methylophilaceae</taxon>
        <taxon>Methylobacillus</taxon>
    </lineage>
</organism>
<keyword evidence="2" id="KW-0472">Membrane</keyword>
<dbReference type="PROSITE" id="PS00409">
    <property type="entry name" value="PROKAR_NTER_METHYL"/>
    <property type="match status" value="1"/>
</dbReference>
<dbReference type="SUPFAM" id="SSF54523">
    <property type="entry name" value="Pili subunits"/>
    <property type="match status" value="1"/>
</dbReference>
<keyword evidence="2" id="KW-0812">Transmembrane</keyword>
<dbReference type="Pfam" id="PF16732">
    <property type="entry name" value="ComP_DUS"/>
    <property type="match status" value="1"/>
</dbReference>
<dbReference type="PANTHER" id="PTHR30093:SF47">
    <property type="entry name" value="TYPE IV PILUS NON-CORE MINOR PILIN PILE"/>
    <property type="match status" value="1"/>
</dbReference>
<evidence type="ECO:0000256" key="1">
    <source>
        <dbReference type="ARBA" id="ARBA00022481"/>
    </source>
</evidence>
<dbReference type="PANTHER" id="PTHR30093">
    <property type="entry name" value="GENERAL SECRETION PATHWAY PROTEIN G"/>
    <property type="match status" value="1"/>
</dbReference>
<keyword evidence="4" id="KW-1185">Reference proteome</keyword>
<feature type="transmembrane region" description="Helical" evidence="2">
    <location>
        <begin position="7"/>
        <end position="31"/>
    </location>
</feature>
<keyword evidence="1" id="KW-0488">Methylation</keyword>
<dbReference type="NCBIfam" id="TIGR02532">
    <property type="entry name" value="IV_pilin_GFxxxE"/>
    <property type="match status" value="1"/>
</dbReference>
<dbReference type="EMBL" id="JBIWXY010000002">
    <property type="protein sequence ID" value="MFJ5446773.1"/>
    <property type="molecule type" value="Genomic_DNA"/>
</dbReference>
<evidence type="ECO:0000313" key="3">
    <source>
        <dbReference type="EMBL" id="MFJ5446773.1"/>
    </source>
</evidence>
<name>A0ABW8GN41_9PROT</name>
<protein>
    <submittedName>
        <fullName evidence="3">Type IV pilin protein</fullName>
    </submittedName>
</protein>
<dbReference type="RefSeq" id="WP_400882704.1">
    <property type="nucleotide sequence ID" value="NZ_JBIWXY010000002.1"/>
</dbReference>
<dbReference type="Proteomes" id="UP001617669">
    <property type="component" value="Unassembled WGS sequence"/>
</dbReference>
<dbReference type="InterPro" id="IPR045584">
    <property type="entry name" value="Pilin-like"/>
</dbReference>